<proteinExistence type="predicted"/>
<protein>
    <submittedName>
        <fullName evidence="1">Uncharacterized protein</fullName>
    </submittedName>
</protein>
<keyword evidence="2" id="KW-1185">Reference proteome</keyword>
<sequence>MTQLALRYPQLAQRTVFALVVSTSNHASTRKRSLDPRNWTQACASMKQQARTTTHPAVASFKNVMPFEGHWLSIQCTKNPLWSLTMTVGTKYSSLPLQSVQLQQQRAQSAATTTGMCSASNSQTKILAPMTSCDYLIVKAYEAPILA</sequence>
<dbReference type="InParanoid" id="A0A0C2SMS4"/>
<dbReference type="Proteomes" id="UP000054549">
    <property type="component" value="Unassembled WGS sequence"/>
</dbReference>
<name>A0A0C2SMS4_AMAMK</name>
<accession>A0A0C2SMS4</accession>
<organism evidence="1 2">
    <name type="scientific">Amanita muscaria (strain Koide BX008)</name>
    <dbReference type="NCBI Taxonomy" id="946122"/>
    <lineage>
        <taxon>Eukaryota</taxon>
        <taxon>Fungi</taxon>
        <taxon>Dikarya</taxon>
        <taxon>Basidiomycota</taxon>
        <taxon>Agaricomycotina</taxon>
        <taxon>Agaricomycetes</taxon>
        <taxon>Agaricomycetidae</taxon>
        <taxon>Agaricales</taxon>
        <taxon>Pluteineae</taxon>
        <taxon>Amanitaceae</taxon>
        <taxon>Amanita</taxon>
    </lineage>
</organism>
<dbReference type="HOGENOM" id="CLU_1767595_0_0_1"/>
<gene>
    <name evidence="1" type="ORF">M378DRAFT_182270</name>
</gene>
<dbReference type="EMBL" id="KN818537">
    <property type="protein sequence ID" value="KIL55279.1"/>
    <property type="molecule type" value="Genomic_DNA"/>
</dbReference>
<dbReference type="AlphaFoldDB" id="A0A0C2SMS4"/>
<evidence type="ECO:0000313" key="1">
    <source>
        <dbReference type="EMBL" id="KIL55279.1"/>
    </source>
</evidence>
<reference evidence="1 2" key="1">
    <citation type="submission" date="2014-04" db="EMBL/GenBank/DDBJ databases">
        <title>Evolutionary Origins and Diversification of the Mycorrhizal Mutualists.</title>
        <authorList>
            <consortium name="DOE Joint Genome Institute"/>
            <consortium name="Mycorrhizal Genomics Consortium"/>
            <person name="Kohler A."/>
            <person name="Kuo A."/>
            <person name="Nagy L.G."/>
            <person name="Floudas D."/>
            <person name="Copeland A."/>
            <person name="Barry K.W."/>
            <person name="Cichocki N."/>
            <person name="Veneault-Fourrey C."/>
            <person name="LaButti K."/>
            <person name="Lindquist E.A."/>
            <person name="Lipzen A."/>
            <person name="Lundell T."/>
            <person name="Morin E."/>
            <person name="Murat C."/>
            <person name="Riley R."/>
            <person name="Ohm R."/>
            <person name="Sun H."/>
            <person name="Tunlid A."/>
            <person name="Henrissat B."/>
            <person name="Grigoriev I.V."/>
            <person name="Hibbett D.S."/>
            <person name="Martin F."/>
        </authorList>
    </citation>
    <scope>NUCLEOTIDE SEQUENCE [LARGE SCALE GENOMIC DNA]</scope>
    <source>
        <strain evidence="1 2">Koide BX008</strain>
    </source>
</reference>
<evidence type="ECO:0000313" key="2">
    <source>
        <dbReference type="Proteomes" id="UP000054549"/>
    </source>
</evidence>